<accession>A0ABX5XTN3</accession>
<protein>
    <recommendedName>
        <fullName evidence="2">Sialate O-acetylesterase domain-containing protein</fullName>
    </recommendedName>
</protein>
<dbReference type="PANTHER" id="PTHR31988">
    <property type="entry name" value="ESTERASE, PUTATIVE (DUF303)-RELATED"/>
    <property type="match status" value="1"/>
</dbReference>
<feature type="domain" description="Sialate O-acetylesterase" evidence="2">
    <location>
        <begin position="25"/>
        <end position="267"/>
    </location>
</feature>
<name>A0ABX5XTN3_9BACT</name>
<sequence length="403" mass="45169">MRTQSIVFLTLCLFFVPHLDAKEPLKVYILAGQSNMQGHAQLSTFDHLAMDPRTAPILAEMRTADGTPRICDQVWISSIGNDGTEQEHHGRLTAGYGAMGREPKIGPELTFGIYMQKQLDEPILIIKTAWGGKSLHTDFRPPSAGPYEFNESQLASMQKQGKDIDQIKRDRAEATGRYYRLMIDHVNQVVGDIQRVYPDYDPQAGYEIAGFVWFQGWNDMVARDVYPNRDKPGGYDLYSRLLADFIRDVRKDLSAPEMPFVIGVMGVGGPIDKYGPSQQRYKSTHDGFRKAMAAPAAMPEFQGNVAAVLTENYWDAELDELKSRGGKIKAKSQELNKDPSLSRQQREQALAKFREELYSPRELEILKGSSNAQYHYNGSAKIMAQIGKGFAEAMAKLSESGTE</sequence>
<dbReference type="Pfam" id="PF03629">
    <property type="entry name" value="SASA"/>
    <property type="match status" value="1"/>
</dbReference>
<keyword evidence="1" id="KW-0378">Hydrolase</keyword>
<dbReference type="Gene3D" id="3.40.50.1110">
    <property type="entry name" value="SGNH hydrolase"/>
    <property type="match status" value="1"/>
</dbReference>
<dbReference type="InterPro" id="IPR036514">
    <property type="entry name" value="SGNH_hydro_sf"/>
</dbReference>
<dbReference type="InterPro" id="IPR005181">
    <property type="entry name" value="SASA"/>
</dbReference>
<evidence type="ECO:0000259" key="2">
    <source>
        <dbReference type="Pfam" id="PF03629"/>
    </source>
</evidence>
<dbReference type="SUPFAM" id="SSF52266">
    <property type="entry name" value="SGNH hydrolase"/>
    <property type="match status" value="1"/>
</dbReference>
<reference evidence="3 4" key="1">
    <citation type="submission" date="2019-02" db="EMBL/GenBank/DDBJ databases">
        <title>Deep-cultivation of Planctomycetes and their phenomic and genomic characterization uncovers novel biology.</title>
        <authorList>
            <person name="Wiegand S."/>
            <person name="Jogler M."/>
            <person name="Boedeker C."/>
            <person name="Pinto D."/>
            <person name="Vollmers J."/>
            <person name="Rivas-Marin E."/>
            <person name="Kohn T."/>
            <person name="Peeters S.H."/>
            <person name="Heuer A."/>
            <person name="Rast P."/>
            <person name="Oberbeckmann S."/>
            <person name="Bunk B."/>
            <person name="Jeske O."/>
            <person name="Meyerdierks A."/>
            <person name="Storesund J.E."/>
            <person name="Kallscheuer N."/>
            <person name="Luecker S."/>
            <person name="Lage O.M."/>
            <person name="Pohl T."/>
            <person name="Merkel B.J."/>
            <person name="Hornburger P."/>
            <person name="Mueller R.-W."/>
            <person name="Bruemmer F."/>
            <person name="Labrenz M."/>
            <person name="Spormann A.M."/>
            <person name="Op den Camp H."/>
            <person name="Overmann J."/>
            <person name="Amann R."/>
            <person name="Jetten M.S.M."/>
            <person name="Mascher T."/>
            <person name="Medema M.H."/>
            <person name="Devos D.P."/>
            <person name="Kaster A.-K."/>
            <person name="Ovreas L."/>
            <person name="Rohde M."/>
            <person name="Galperin M.Y."/>
            <person name="Jogler C."/>
        </authorList>
    </citation>
    <scope>NUCLEOTIDE SEQUENCE [LARGE SCALE GENOMIC DNA]</scope>
    <source>
        <strain evidence="3 4">TBK1r</strain>
    </source>
</reference>
<keyword evidence="4" id="KW-1185">Reference proteome</keyword>
<evidence type="ECO:0000256" key="1">
    <source>
        <dbReference type="ARBA" id="ARBA00022801"/>
    </source>
</evidence>
<dbReference type="EMBL" id="CP036432">
    <property type="protein sequence ID" value="QDV84770.1"/>
    <property type="molecule type" value="Genomic_DNA"/>
</dbReference>
<evidence type="ECO:0000313" key="4">
    <source>
        <dbReference type="Proteomes" id="UP000318081"/>
    </source>
</evidence>
<evidence type="ECO:0000313" key="3">
    <source>
        <dbReference type="EMBL" id="QDV84770.1"/>
    </source>
</evidence>
<proteinExistence type="predicted"/>
<dbReference type="RefSeq" id="WP_145213458.1">
    <property type="nucleotide sequence ID" value="NZ_CP036432.1"/>
</dbReference>
<gene>
    <name evidence="3" type="ORF">TBK1r_37220</name>
</gene>
<dbReference type="PANTHER" id="PTHR31988:SF19">
    <property type="entry name" value="9-O-ACETYL-N-ACETYLNEURAMINIC ACID DEACETYLASE-RELATED"/>
    <property type="match status" value="1"/>
</dbReference>
<dbReference type="InterPro" id="IPR052940">
    <property type="entry name" value="Carb_Esterase_6"/>
</dbReference>
<organism evidence="3 4">
    <name type="scientific">Stieleria magnilauensis</name>
    <dbReference type="NCBI Taxonomy" id="2527963"/>
    <lineage>
        <taxon>Bacteria</taxon>
        <taxon>Pseudomonadati</taxon>
        <taxon>Planctomycetota</taxon>
        <taxon>Planctomycetia</taxon>
        <taxon>Pirellulales</taxon>
        <taxon>Pirellulaceae</taxon>
        <taxon>Stieleria</taxon>
    </lineage>
</organism>
<dbReference type="Proteomes" id="UP000318081">
    <property type="component" value="Chromosome"/>
</dbReference>